<dbReference type="KEGG" id="rfs:C1I64_09475"/>
<dbReference type="PROSITE" id="PS50893">
    <property type="entry name" value="ABC_TRANSPORTER_2"/>
    <property type="match status" value="1"/>
</dbReference>
<protein>
    <submittedName>
        <fullName evidence="6">ABC transporter ATP-binding protein</fullName>
    </submittedName>
</protein>
<reference evidence="6 7" key="1">
    <citation type="submission" date="2018-03" db="EMBL/GenBank/DDBJ databases">
        <title>Bacteriophage NCPPB3778 and a type I-E CRISPR drive the evolution of the US Biological Select Agent, Rathayibacter toxicus.</title>
        <authorList>
            <person name="Davis E.W.II."/>
            <person name="Tabima J.F."/>
            <person name="Weisberg A.J."/>
            <person name="Dantas Lopes L."/>
            <person name="Wiseman M.S."/>
            <person name="Wiseman M.S."/>
            <person name="Pupko T."/>
            <person name="Belcher M.S."/>
            <person name="Sechler A.J."/>
            <person name="Tancos M.A."/>
            <person name="Schroeder B.K."/>
            <person name="Murray T.D."/>
            <person name="Luster D.G."/>
            <person name="Schneider W.L."/>
            <person name="Rogers E."/>
            <person name="Andreote F.D."/>
            <person name="Grunwald N.J."/>
            <person name="Putnam M.L."/>
            <person name="Chang J.H."/>
        </authorList>
    </citation>
    <scope>NUCLEOTIDE SEQUENCE [LARGE SCALE GENOMIC DNA]</scope>
    <source>
        <strain evidence="6 7">DSM 15932</strain>
    </source>
</reference>
<feature type="domain" description="ABC transporter" evidence="5">
    <location>
        <begin position="11"/>
        <end position="237"/>
    </location>
</feature>
<evidence type="ECO:0000256" key="4">
    <source>
        <dbReference type="ARBA" id="ARBA00022840"/>
    </source>
</evidence>
<dbReference type="GO" id="GO:0005524">
    <property type="term" value="F:ATP binding"/>
    <property type="evidence" value="ECO:0007669"/>
    <property type="project" value="UniProtKB-KW"/>
</dbReference>
<dbReference type="Gene3D" id="3.40.50.300">
    <property type="entry name" value="P-loop containing nucleotide triphosphate hydrolases"/>
    <property type="match status" value="1"/>
</dbReference>
<dbReference type="GO" id="GO:0016887">
    <property type="term" value="F:ATP hydrolysis activity"/>
    <property type="evidence" value="ECO:0007669"/>
    <property type="project" value="InterPro"/>
</dbReference>
<dbReference type="InterPro" id="IPR003439">
    <property type="entry name" value="ABC_transporter-like_ATP-bd"/>
</dbReference>
<evidence type="ECO:0000256" key="1">
    <source>
        <dbReference type="ARBA" id="ARBA00005417"/>
    </source>
</evidence>
<comment type="similarity">
    <text evidence="1">Belongs to the ABC transporter superfamily.</text>
</comment>
<dbReference type="InterPro" id="IPR003593">
    <property type="entry name" value="AAA+_ATPase"/>
</dbReference>
<evidence type="ECO:0000256" key="2">
    <source>
        <dbReference type="ARBA" id="ARBA00022448"/>
    </source>
</evidence>
<dbReference type="SMART" id="SM00382">
    <property type="entry name" value="AAA"/>
    <property type="match status" value="1"/>
</dbReference>
<dbReference type="PANTHER" id="PTHR43335">
    <property type="entry name" value="ABC TRANSPORTER, ATP-BINDING PROTEIN"/>
    <property type="match status" value="1"/>
</dbReference>
<keyword evidence="2" id="KW-0813">Transport</keyword>
<keyword evidence="4 6" id="KW-0067">ATP-binding</keyword>
<dbReference type="Pfam" id="PF00005">
    <property type="entry name" value="ABC_tran"/>
    <property type="match status" value="1"/>
</dbReference>
<evidence type="ECO:0000313" key="6">
    <source>
        <dbReference type="EMBL" id="AZZ52259.1"/>
    </source>
</evidence>
<proteinExistence type="inferred from homology"/>
<dbReference type="InterPro" id="IPR027417">
    <property type="entry name" value="P-loop_NTPase"/>
</dbReference>
<dbReference type="AlphaFoldDB" id="A0A3Q9URA2"/>
<dbReference type="PANTHER" id="PTHR43335:SF4">
    <property type="entry name" value="ABC TRANSPORTER, ATP-BINDING PROTEIN"/>
    <property type="match status" value="1"/>
</dbReference>
<dbReference type="CDD" id="cd03230">
    <property type="entry name" value="ABC_DR_subfamily_A"/>
    <property type="match status" value="1"/>
</dbReference>
<dbReference type="Proteomes" id="UP000285317">
    <property type="component" value="Chromosome"/>
</dbReference>
<gene>
    <name evidence="6" type="ORF">C1I64_09475</name>
</gene>
<dbReference type="InterPro" id="IPR017871">
    <property type="entry name" value="ABC_transporter-like_CS"/>
</dbReference>
<dbReference type="PROSITE" id="PS00211">
    <property type="entry name" value="ABC_TRANSPORTER_1"/>
    <property type="match status" value="1"/>
</dbReference>
<evidence type="ECO:0000256" key="3">
    <source>
        <dbReference type="ARBA" id="ARBA00022741"/>
    </source>
</evidence>
<organism evidence="6 7">
    <name type="scientific">Rathayibacter festucae DSM 15932</name>
    <dbReference type="NCBI Taxonomy" id="1328866"/>
    <lineage>
        <taxon>Bacteria</taxon>
        <taxon>Bacillati</taxon>
        <taxon>Actinomycetota</taxon>
        <taxon>Actinomycetes</taxon>
        <taxon>Micrococcales</taxon>
        <taxon>Microbacteriaceae</taxon>
        <taxon>Rathayibacter</taxon>
    </lineage>
</organism>
<name>A0A3Q9URA2_9MICO</name>
<sequence>MTDGGTHRMILEVQGLGKTMGAVGVLRDVSFTINAGEVVGLVGPNGAGKTTLMRTLAGLYEPSHGSALVLGHAIGTTGARRALSLMPEEPDLYPGLSVVEHVRLIERLSGSPRIESLGPSLLERYGLSDKQDLLPHQLSQGMRRKLALVLALLKGAGLLLLDEPFNGLDAVSVRELRNEVRRLAEEGCGVLLSMHGLTELERIADRAVILHAGRIAHIARLGRDDLEGQPPLEDVYLRVVGALRDDDD</sequence>
<dbReference type="SUPFAM" id="SSF52540">
    <property type="entry name" value="P-loop containing nucleoside triphosphate hydrolases"/>
    <property type="match status" value="1"/>
</dbReference>
<keyword evidence="3" id="KW-0547">Nucleotide-binding</keyword>
<accession>A0A3Q9URA2</accession>
<dbReference type="EMBL" id="CP028137">
    <property type="protein sequence ID" value="AZZ52259.1"/>
    <property type="molecule type" value="Genomic_DNA"/>
</dbReference>
<evidence type="ECO:0000259" key="5">
    <source>
        <dbReference type="PROSITE" id="PS50893"/>
    </source>
</evidence>
<evidence type="ECO:0000313" key="7">
    <source>
        <dbReference type="Proteomes" id="UP000285317"/>
    </source>
</evidence>